<keyword evidence="5" id="KW-0676">Redox-active center</keyword>
<evidence type="ECO:0000313" key="7">
    <source>
        <dbReference type="EMBL" id="OGD67827.1"/>
    </source>
</evidence>
<evidence type="ECO:0000313" key="8">
    <source>
        <dbReference type="Proteomes" id="UP000176451"/>
    </source>
</evidence>
<dbReference type="EMBL" id="MEZV01000009">
    <property type="protein sequence ID" value="OGD67827.1"/>
    <property type="molecule type" value="Genomic_DNA"/>
</dbReference>
<keyword evidence="1" id="KW-0285">Flavoprotein</keyword>
<protein>
    <recommendedName>
        <fullName evidence="6">FAD/NAD(P)-binding domain-containing protein</fullName>
    </recommendedName>
</protein>
<dbReference type="InterPro" id="IPR050097">
    <property type="entry name" value="Ferredoxin-NADP_redctase_2"/>
</dbReference>
<dbReference type="PANTHER" id="PTHR48105">
    <property type="entry name" value="THIOREDOXIN REDUCTASE 1-RELATED-RELATED"/>
    <property type="match status" value="1"/>
</dbReference>
<dbReference type="PROSITE" id="PS00573">
    <property type="entry name" value="PYRIDINE_REDOX_2"/>
    <property type="match status" value="1"/>
</dbReference>
<organism evidence="7 8">
    <name type="scientific">Candidatus Berkelbacteria bacterium RIFCSPHIGHO2_12_FULL_36_9</name>
    <dbReference type="NCBI Taxonomy" id="1797469"/>
    <lineage>
        <taxon>Bacteria</taxon>
        <taxon>Candidatus Berkelbacteria</taxon>
    </lineage>
</organism>
<dbReference type="Gene3D" id="3.50.50.60">
    <property type="entry name" value="FAD/NAD(P)-binding domain"/>
    <property type="match status" value="2"/>
</dbReference>
<sequence length="304" mass="32982">MYDLIIIGLGPAGITAGIYAARYKINVLVLGAKPGGYIPEASKIDNYPGFPLIPGLELSNKFNQHLKNFHIPTKQELVEKISKLKNGFLVTTDKSNYEAKAIIVAAGTTRRRLQIPGEKEFMGKGVSFCATCDGFFFKDKTVAVIGGGDSAVTSAIELSHFAKKIYLIFRKESLRALPKLIEELKLNPKIELIPSTNVTKISGSKMAEKITLDKEYNNAKDLAVNGIFIEIGSIPLTDLLKSISAKIDKNGYIEVDKTQQTNVNGVFAAGDSTTGSNGFQQIVTACAEGAIAANSVFKYLRKLK</sequence>
<dbReference type="GO" id="GO:0016668">
    <property type="term" value="F:oxidoreductase activity, acting on a sulfur group of donors, NAD(P) as acceptor"/>
    <property type="evidence" value="ECO:0007669"/>
    <property type="project" value="UniProtKB-ARBA"/>
</dbReference>
<evidence type="ECO:0000256" key="5">
    <source>
        <dbReference type="ARBA" id="ARBA00023284"/>
    </source>
</evidence>
<feature type="domain" description="FAD/NAD(P)-binding" evidence="6">
    <location>
        <begin position="2"/>
        <end position="289"/>
    </location>
</feature>
<dbReference type="Proteomes" id="UP000176451">
    <property type="component" value="Unassembled WGS sequence"/>
</dbReference>
<name>A0A1F5EK81_9BACT</name>
<dbReference type="PRINTS" id="PR00469">
    <property type="entry name" value="PNDRDTASEII"/>
</dbReference>
<proteinExistence type="predicted"/>
<comment type="caution">
    <text evidence="7">The sequence shown here is derived from an EMBL/GenBank/DDBJ whole genome shotgun (WGS) entry which is preliminary data.</text>
</comment>
<dbReference type="InterPro" id="IPR008255">
    <property type="entry name" value="Pyr_nucl-diS_OxRdtase_2_AS"/>
</dbReference>
<dbReference type="InterPro" id="IPR036188">
    <property type="entry name" value="FAD/NAD-bd_sf"/>
</dbReference>
<keyword evidence="3" id="KW-0560">Oxidoreductase</keyword>
<evidence type="ECO:0000256" key="1">
    <source>
        <dbReference type="ARBA" id="ARBA00022630"/>
    </source>
</evidence>
<evidence type="ECO:0000256" key="3">
    <source>
        <dbReference type="ARBA" id="ARBA00023002"/>
    </source>
</evidence>
<dbReference type="SUPFAM" id="SSF51905">
    <property type="entry name" value="FAD/NAD(P)-binding domain"/>
    <property type="match status" value="2"/>
</dbReference>
<dbReference type="AlphaFoldDB" id="A0A1F5EK81"/>
<dbReference type="InterPro" id="IPR023753">
    <property type="entry name" value="FAD/NAD-binding_dom"/>
</dbReference>
<dbReference type="PRINTS" id="PR00368">
    <property type="entry name" value="FADPNR"/>
</dbReference>
<keyword evidence="2" id="KW-0274">FAD</keyword>
<dbReference type="Pfam" id="PF07992">
    <property type="entry name" value="Pyr_redox_2"/>
    <property type="match status" value="1"/>
</dbReference>
<dbReference type="STRING" id="1797469.A3F08_01540"/>
<reference evidence="7 8" key="1">
    <citation type="journal article" date="2016" name="Nat. Commun.">
        <title>Thousands of microbial genomes shed light on interconnected biogeochemical processes in an aquifer system.</title>
        <authorList>
            <person name="Anantharaman K."/>
            <person name="Brown C.T."/>
            <person name="Hug L.A."/>
            <person name="Sharon I."/>
            <person name="Castelle C.J."/>
            <person name="Probst A.J."/>
            <person name="Thomas B.C."/>
            <person name="Singh A."/>
            <person name="Wilkins M.J."/>
            <person name="Karaoz U."/>
            <person name="Brodie E.L."/>
            <person name="Williams K.H."/>
            <person name="Hubbard S.S."/>
            <person name="Banfield J.F."/>
        </authorList>
    </citation>
    <scope>NUCLEOTIDE SEQUENCE [LARGE SCALE GENOMIC DNA]</scope>
</reference>
<accession>A0A1F5EK81</accession>
<gene>
    <name evidence="7" type="ORF">A3F08_01540</name>
</gene>
<evidence type="ECO:0000256" key="4">
    <source>
        <dbReference type="ARBA" id="ARBA00023157"/>
    </source>
</evidence>
<keyword evidence="4" id="KW-1015">Disulfide bond</keyword>
<evidence type="ECO:0000256" key="2">
    <source>
        <dbReference type="ARBA" id="ARBA00022827"/>
    </source>
</evidence>
<evidence type="ECO:0000259" key="6">
    <source>
        <dbReference type="Pfam" id="PF07992"/>
    </source>
</evidence>